<keyword evidence="8 10" id="KW-0472">Membrane</keyword>
<comment type="function">
    <text evidence="9">Required for the biogenesis of c-type cytochromes. Possible subunit of a heme lyase.</text>
</comment>
<comment type="subcellular location">
    <subcellularLocation>
        <location evidence="1">Cell inner membrane</location>
        <topology evidence="1">Multi-pass membrane protein</topology>
    </subcellularLocation>
</comment>
<feature type="transmembrane region" description="Helical" evidence="10">
    <location>
        <begin position="470"/>
        <end position="495"/>
    </location>
</feature>
<feature type="transmembrane region" description="Helical" evidence="10">
    <location>
        <begin position="415"/>
        <end position="433"/>
    </location>
</feature>
<feature type="transmembrane region" description="Helical" evidence="10">
    <location>
        <begin position="35"/>
        <end position="54"/>
    </location>
</feature>
<name>A0ABW2III0_9PROT</name>
<dbReference type="Pfam" id="PF16327">
    <property type="entry name" value="CcmF_C"/>
    <property type="match status" value="1"/>
</dbReference>
<sequence>MVELGHISLFLALIASLLAAVFGAMGKASETNKSILFATGAALFSFLTLIYAFLGSDFSVELVVKHSHSLKPIFYKLAGTWGNHEGSMLLWCLIMLIYGAAAVGVMERSELKTKALGVQGGMAFLSLAYLLFASSPFIRLDPAPLDGGGLNPLLQDPALAFHPPFLYMGYVGFSFVFSLAAAGLILNKVGSEWAKRARPWALFAWSALTIGISLGAIWAYYELGWGGWWFWDPVENASLMPWLVGAALVHSIIVTQKRGSMASWTIFLSVIAFCLSILGAFLVRSGVLTSVHAFALDPERGRLLLIGLMLVSGFAFSLFAWRGPGLKSGNEFDPVSREGALILNNLFLSVAAATVLVGTLYPLAMEVVTGEKLSVGTPYFDLTLAPLMGLLFLAPPIAVAMSWRVSDLSPILKRLVFAGALALAAGAAAFVMLAGKLWAVFGVAVGVWLIAGTLSDFVKRLGGGGVARIGKLSLGVWGLTIAHVGLGIFVIGAVVETNGRVERTFAMTQGETVEFGGWNFTFNGVNNGEGPNFYADRASIMAVKGSRSTELQPEKRYYPASGMPTTEVAIRKSLVGDLYVALGDPIRGEVNGWTIRASVNPMIDFVFGGVGLIALGGFVAFAGQRNRRKSVSKNTNLEDANLQEDKGVPVL</sequence>
<keyword evidence="6" id="KW-0201">Cytochrome c-type biogenesis</keyword>
<feature type="transmembrane region" description="Helical" evidence="10">
    <location>
        <begin position="118"/>
        <end position="138"/>
    </location>
</feature>
<gene>
    <name evidence="13" type="ORF">ACFQS8_04555</name>
</gene>
<evidence type="ECO:0000256" key="9">
    <source>
        <dbReference type="ARBA" id="ARBA00037230"/>
    </source>
</evidence>
<reference evidence="14" key="1">
    <citation type="journal article" date="2019" name="Int. J. Syst. Evol. Microbiol.">
        <title>The Global Catalogue of Microorganisms (GCM) 10K type strain sequencing project: providing services to taxonomists for standard genome sequencing and annotation.</title>
        <authorList>
            <consortium name="The Broad Institute Genomics Platform"/>
            <consortium name="The Broad Institute Genome Sequencing Center for Infectious Disease"/>
            <person name="Wu L."/>
            <person name="Ma J."/>
        </authorList>
    </citation>
    <scope>NUCLEOTIDE SEQUENCE [LARGE SCALE GENOMIC DNA]</scope>
    <source>
        <strain evidence="14">CCUG 51308</strain>
    </source>
</reference>
<dbReference type="RefSeq" id="WP_382166079.1">
    <property type="nucleotide sequence ID" value="NZ_JBHTBR010000002.1"/>
</dbReference>
<feature type="transmembrane region" description="Helical" evidence="10">
    <location>
        <begin position="6"/>
        <end position="23"/>
    </location>
</feature>
<proteinExistence type="inferred from homology"/>
<evidence type="ECO:0000259" key="11">
    <source>
        <dbReference type="Pfam" id="PF01578"/>
    </source>
</evidence>
<organism evidence="13 14">
    <name type="scientific">Hirschia litorea</name>
    <dbReference type="NCBI Taxonomy" id="1199156"/>
    <lineage>
        <taxon>Bacteria</taxon>
        <taxon>Pseudomonadati</taxon>
        <taxon>Pseudomonadota</taxon>
        <taxon>Alphaproteobacteria</taxon>
        <taxon>Hyphomonadales</taxon>
        <taxon>Hyphomonadaceae</taxon>
        <taxon>Hirschia</taxon>
    </lineage>
</organism>
<feature type="transmembrane region" description="Helical" evidence="10">
    <location>
        <begin position="342"/>
        <end position="364"/>
    </location>
</feature>
<feature type="transmembrane region" description="Helical" evidence="10">
    <location>
        <begin position="605"/>
        <end position="623"/>
    </location>
</feature>
<evidence type="ECO:0000256" key="3">
    <source>
        <dbReference type="ARBA" id="ARBA00022475"/>
    </source>
</evidence>
<dbReference type="InterPro" id="IPR003567">
    <property type="entry name" value="Cyt_c_biogenesis"/>
</dbReference>
<evidence type="ECO:0000259" key="12">
    <source>
        <dbReference type="Pfam" id="PF16327"/>
    </source>
</evidence>
<feature type="domain" description="Cytochrome c-type biogenesis protein CcmF C-terminal" evidence="12">
    <location>
        <begin position="306"/>
        <end position="622"/>
    </location>
</feature>
<feature type="transmembrane region" description="Helical" evidence="10">
    <location>
        <begin position="239"/>
        <end position="255"/>
    </location>
</feature>
<dbReference type="PANTHER" id="PTHR43653:SF1">
    <property type="entry name" value="CYTOCHROME C-TYPE BIOGENESIS PROTEIN CCMF"/>
    <property type="match status" value="1"/>
</dbReference>
<evidence type="ECO:0000256" key="4">
    <source>
        <dbReference type="ARBA" id="ARBA00022519"/>
    </source>
</evidence>
<dbReference type="PANTHER" id="PTHR43653">
    <property type="entry name" value="CYTOCHROME C ASSEMBLY PROTEIN-RELATED"/>
    <property type="match status" value="1"/>
</dbReference>
<keyword evidence="3" id="KW-1003">Cell membrane</keyword>
<feature type="transmembrane region" description="Helical" evidence="10">
    <location>
        <begin position="384"/>
        <end position="403"/>
    </location>
</feature>
<dbReference type="InterPro" id="IPR003568">
    <property type="entry name" value="Cyt_c_biogenesis_CcmF"/>
</dbReference>
<evidence type="ECO:0000256" key="1">
    <source>
        <dbReference type="ARBA" id="ARBA00004429"/>
    </source>
</evidence>
<keyword evidence="13" id="KW-0456">Lyase</keyword>
<dbReference type="PRINTS" id="PR01410">
    <property type="entry name" value="CCBIOGENESIS"/>
</dbReference>
<keyword evidence="5 10" id="KW-0812">Transmembrane</keyword>
<feature type="transmembrane region" description="Helical" evidence="10">
    <location>
        <begin position="199"/>
        <end position="219"/>
    </location>
</feature>
<comment type="similarity">
    <text evidence="2">Belongs to the CcmF/CycK/Ccl1/NrfE/CcsA family.</text>
</comment>
<keyword evidence="7 10" id="KW-1133">Transmembrane helix</keyword>
<dbReference type="GO" id="GO:0016829">
    <property type="term" value="F:lyase activity"/>
    <property type="evidence" value="ECO:0007669"/>
    <property type="project" value="UniProtKB-KW"/>
</dbReference>
<accession>A0ABW2III0</accession>
<dbReference type="Proteomes" id="UP001596492">
    <property type="component" value="Unassembled WGS sequence"/>
</dbReference>
<feature type="transmembrane region" description="Helical" evidence="10">
    <location>
        <begin position="439"/>
        <end position="458"/>
    </location>
</feature>
<evidence type="ECO:0000256" key="10">
    <source>
        <dbReference type="SAM" id="Phobius"/>
    </source>
</evidence>
<protein>
    <submittedName>
        <fullName evidence="13">Heme lyase CcmF/NrfE family subunit</fullName>
    </submittedName>
</protein>
<evidence type="ECO:0000256" key="6">
    <source>
        <dbReference type="ARBA" id="ARBA00022748"/>
    </source>
</evidence>
<feature type="transmembrane region" description="Helical" evidence="10">
    <location>
        <begin position="88"/>
        <end position="106"/>
    </location>
</feature>
<dbReference type="InterPro" id="IPR032523">
    <property type="entry name" value="CcmF_C"/>
</dbReference>
<evidence type="ECO:0000256" key="5">
    <source>
        <dbReference type="ARBA" id="ARBA00022692"/>
    </source>
</evidence>
<dbReference type="Pfam" id="PF01578">
    <property type="entry name" value="Cytochrom_C_asm"/>
    <property type="match status" value="1"/>
</dbReference>
<dbReference type="EMBL" id="JBHTBR010000002">
    <property type="protein sequence ID" value="MFC7290874.1"/>
    <property type="molecule type" value="Genomic_DNA"/>
</dbReference>
<feature type="domain" description="Cytochrome c assembly protein" evidence="11">
    <location>
        <begin position="81"/>
        <end position="285"/>
    </location>
</feature>
<feature type="transmembrane region" description="Helical" evidence="10">
    <location>
        <begin position="262"/>
        <end position="283"/>
    </location>
</feature>
<feature type="transmembrane region" description="Helical" evidence="10">
    <location>
        <begin position="303"/>
        <end position="321"/>
    </location>
</feature>
<dbReference type="PRINTS" id="PR01411">
    <property type="entry name" value="CCMFBIOGNSIS"/>
</dbReference>
<evidence type="ECO:0000313" key="14">
    <source>
        <dbReference type="Proteomes" id="UP001596492"/>
    </source>
</evidence>
<evidence type="ECO:0000313" key="13">
    <source>
        <dbReference type="EMBL" id="MFC7290874.1"/>
    </source>
</evidence>
<evidence type="ECO:0000256" key="8">
    <source>
        <dbReference type="ARBA" id="ARBA00023136"/>
    </source>
</evidence>
<dbReference type="InterPro" id="IPR002541">
    <property type="entry name" value="Cyt_c_assembly"/>
</dbReference>
<keyword evidence="14" id="KW-1185">Reference proteome</keyword>
<keyword evidence="4" id="KW-0997">Cell inner membrane</keyword>
<feature type="transmembrane region" description="Helical" evidence="10">
    <location>
        <begin position="165"/>
        <end position="187"/>
    </location>
</feature>
<comment type="caution">
    <text evidence="13">The sequence shown here is derived from an EMBL/GenBank/DDBJ whole genome shotgun (WGS) entry which is preliminary data.</text>
</comment>
<evidence type="ECO:0000256" key="2">
    <source>
        <dbReference type="ARBA" id="ARBA00009186"/>
    </source>
</evidence>
<evidence type="ECO:0000256" key="7">
    <source>
        <dbReference type="ARBA" id="ARBA00022989"/>
    </source>
</evidence>